<dbReference type="Proteomes" id="UP000481153">
    <property type="component" value="Unassembled WGS sequence"/>
</dbReference>
<dbReference type="EMBL" id="VJMJ01000191">
    <property type="protein sequence ID" value="KAF0727721.1"/>
    <property type="molecule type" value="Genomic_DNA"/>
</dbReference>
<evidence type="ECO:0000313" key="1">
    <source>
        <dbReference type="EMBL" id="KAF0727721.1"/>
    </source>
</evidence>
<evidence type="ECO:0000313" key="2">
    <source>
        <dbReference type="Proteomes" id="UP000481153"/>
    </source>
</evidence>
<protein>
    <submittedName>
        <fullName evidence="1">Uncharacterized protein</fullName>
    </submittedName>
</protein>
<keyword evidence="2" id="KW-1185">Reference proteome</keyword>
<organism evidence="1 2">
    <name type="scientific">Aphanomyces euteiches</name>
    <dbReference type="NCBI Taxonomy" id="100861"/>
    <lineage>
        <taxon>Eukaryota</taxon>
        <taxon>Sar</taxon>
        <taxon>Stramenopiles</taxon>
        <taxon>Oomycota</taxon>
        <taxon>Saprolegniomycetes</taxon>
        <taxon>Saprolegniales</taxon>
        <taxon>Verrucalvaceae</taxon>
        <taxon>Aphanomyces</taxon>
    </lineage>
</organism>
<name>A0A6G0WKF0_9STRA</name>
<dbReference type="AlphaFoldDB" id="A0A6G0WKF0"/>
<reference evidence="1 2" key="1">
    <citation type="submission" date="2019-07" db="EMBL/GenBank/DDBJ databases">
        <title>Genomics analysis of Aphanomyces spp. identifies a new class of oomycete effector associated with host adaptation.</title>
        <authorList>
            <person name="Gaulin E."/>
        </authorList>
    </citation>
    <scope>NUCLEOTIDE SEQUENCE [LARGE SCALE GENOMIC DNA]</scope>
    <source>
        <strain evidence="1 2">ATCC 201684</strain>
    </source>
</reference>
<comment type="caution">
    <text evidence="1">The sequence shown here is derived from an EMBL/GenBank/DDBJ whole genome shotgun (WGS) entry which is preliminary data.</text>
</comment>
<gene>
    <name evidence="1" type="ORF">Ae201684_014344</name>
</gene>
<accession>A0A6G0WKF0</accession>
<proteinExistence type="predicted"/>
<sequence>MSQPSVVDIHARAATSTELFTLADISPVRNWDYSLPTLTKQHRFTERKAWTSAASFETNLFAVYPVLKKISLDNLALMGGSVLSLLTGAFTSKDLDFFVVTDQPALSKEAAYEYAHNRVKQFIRDVYSFMATSNESLKQLQEEKQKTKPSFKIENKKFYKLDDFRVRRVFNVYTVEVPQVHDSRKQSSVTIQLVTTPHTSIQELVQEADLGCTAMAYYNQEVWFSERAKFSFENLCFVVDGKTTSPFYIDRVIKYFDRGFDVILPHLDETKIRKLNFQFGVAEVLDLPYLTVVVNQLKDKKIFVTSMAKPERLPETEEDAGAWTPSLFSMYNNAGQASSMNVGTIIHHNIICLINGTHDALIVHGEGASYEKAFRPRPFITERMLVNTYETVRNSVYCYNALNIQKLLQYFTVLAPSALLHRVLMAYVADQEAKGRPAAAMLDGPAFEKHFKEIIDELVAQQIAIAKQKIIELEQVTASPLEVQKRYPKDLSPDKFYGSYYKPQL</sequence>
<dbReference type="VEuPathDB" id="FungiDB:AeMF1_006458"/>